<feature type="transmembrane region" description="Helical" evidence="1">
    <location>
        <begin position="60"/>
        <end position="81"/>
    </location>
</feature>
<keyword evidence="3" id="KW-1185">Reference proteome</keyword>
<gene>
    <name evidence="2" type="ORF">LNQ49_22175</name>
</gene>
<dbReference type="InterPro" id="IPR008969">
    <property type="entry name" value="CarboxyPept-like_regulatory"/>
</dbReference>
<protein>
    <recommendedName>
        <fullName evidence="4">CarboxypepD_reg-like domain-containing protein</fullName>
    </recommendedName>
</protein>
<feature type="transmembrane region" description="Helical" evidence="1">
    <location>
        <begin position="93"/>
        <end position="115"/>
    </location>
</feature>
<evidence type="ECO:0000313" key="3">
    <source>
        <dbReference type="Proteomes" id="UP001430919"/>
    </source>
</evidence>
<name>A0ABS8MZT5_9FLAO</name>
<evidence type="ECO:0008006" key="4">
    <source>
        <dbReference type="Google" id="ProtNLM"/>
    </source>
</evidence>
<accession>A0ABS8MZT5</accession>
<keyword evidence="1" id="KW-0472">Membrane</keyword>
<organism evidence="2 3">
    <name type="scientific">Flavobacterium pisciphilum</name>
    <dbReference type="NCBI Taxonomy" id="2893755"/>
    <lineage>
        <taxon>Bacteria</taxon>
        <taxon>Pseudomonadati</taxon>
        <taxon>Bacteroidota</taxon>
        <taxon>Flavobacteriia</taxon>
        <taxon>Flavobacteriales</taxon>
        <taxon>Flavobacteriaceae</taxon>
        <taxon>Flavobacterium</taxon>
    </lineage>
</organism>
<evidence type="ECO:0000256" key="1">
    <source>
        <dbReference type="SAM" id="Phobius"/>
    </source>
</evidence>
<sequence length="221" mass="26021">MTLIFLLLIALFLFAYAKRNKTCYILFFILSTFFCVLIKINPDLNEKYNLRQILYLVDNFNFTIFIIVSILIITLLIFIIFDRTKKKKSRILYSFISTLGVFFILLILLAINIFIVKEPLKNYFEGYVFNEEKKPLVGVKVIDGKSSNNYVLTDEKGFFKLKKKENIDDESNLVFIKNGYKDSIVIIKINSYHPPSSHFLFLRTEFDTIRMAVDERTKLIQ</sequence>
<proteinExistence type="predicted"/>
<reference evidence="2" key="1">
    <citation type="submission" date="2021-11" db="EMBL/GenBank/DDBJ databases">
        <title>Description of novel Flavobacterium species.</title>
        <authorList>
            <person name="Saticioglu I.B."/>
            <person name="Ay H."/>
            <person name="Altun S."/>
            <person name="Duman M."/>
        </authorList>
    </citation>
    <scope>NUCLEOTIDE SEQUENCE</scope>
    <source>
        <strain evidence="2">F-65</strain>
    </source>
</reference>
<evidence type="ECO:0000313" key="2">
    <source>
        <dbReference type="EMBL" id="MCC9074304.1"/>
    </source>
</evidence>
<dbReference type="Proteomes" id="UP001430919">
    <property type="component" value="Unassembled WGS sequence"/>
</dbReference>
<comment type="caution">
    <text evidence="2">The sequence shown here is derived from an EMBL/GenBank/DDBJ whole genome shotgun (WGS) entry which is preliminary data.</text>
</comment>
<dbReference type="RefSeq" id="WP_229991121.1">
    <property type="nucleotide sequence ID" value="NZ_JAJJMO010000001.1"/>
</dbReference>
<keyword evidence="1" id="KW-0812">Transmembrane</keyword>
<dbReference type="SUPFAM" id="SSF49464">
    <property type="entry name" value="Carboxypeptidase regulatory domain-like"/>
    <property type="match status" value="1"/>
</dbReference>
<keyword evidence="1" id="KW-1133">Transmembrane helix</keyword>
<dbReference type="EMBL" id="JAJJMO010000001">
    <property type="protein sequence ID" value="MCC9074304.1"/>
    <property type="molecule type" value="Genomic_DNA"/>
</dbReference>